<dbReference type="GO" id="GO:0031071">
    <property type="term" value="F:cysteine desulfurase activity"/>
    <property type="evidence" value="ECO:0007669"/>
    <property type="project" value="UniProtKB-EC"/>
</dbReference>
<dbReference type="EC" id="2.8.1.7" evidence="3"/>
<dbReference type="AlphaFoldDB" id="A0A382M1U6"/>
<keyword evidence="8" id="KW-0411">Iron-sulfur</keyword>
<dbReference type="SUPFAM" id="SSF53383">
    <property type="entry name" value="PLP-dependent transferases"/>
    <property type="match status" value="1"/>
</dbReference>
<accession>A0A382M1U6</accession>
<dbReference type="InterPro" id="IPR015424">
    <property type="entry name" value="PyrdxlP-dep_Trfase"/>
</dbReference>
<dbReference type="PIRSF" id="PIRSF005572">
    <property type="entry name" value="NifS"/>
    <property type="match status" value="1"/>
</dbReference>
<keyword evidence="6" id="KW-0663">Pyridoxal phosphate</keyword>
<comment type="cofactor">
    <cofactor evidence="1">
        <name>pyridoxal 5'-phosphate</name>
        <dbReference type="ChEBI" id="CHEBI:597326"/>
    </cofactor>
</comment>
<protein>
    <recommendedName>
        <fullName evidence="3">cysteine desulfurase</fullName>
        <ecNumber evidence="3">2.8.1.7</ecNumber>
    </recommendedName>
</protein>
<dbReference type="InterPro" id="IPR020578">
    <property type="entry name" value="Aminotrans_V_PyrdxlP_BS"/>
</dbReference>
<evidence type="ECO:0000256" key="2">
    <source>
        <dbReference type="ARBA" id="ARBA00006490"/>
    </source>
</evidence>
<dbReference type="InterPro" id="IPR015421">
    <property type="entry name" value="PyrdxlP-dep_Trfase_major"/>
</dbReference>
<keyword evidence="7" id="KW-0408">Iron</keyword>
<evidence type="ECO:0000259" key="9">
    <source>
        <dbReference type="Pfam" id="PF00266"/>
    </source>
</evidence>
<evidence type="ECO:0000256" key="6">
    <source>
        <dbReference type="ARBA" id="ARBA00022898"/>
    </source>
</evidence>
<sequence>MIYLDHNATTPILPKVQDTLQKLYLEEYGNPSSPYLLGRRARDLLEESRSRLADLLGVKAAELIFTSGGSEGNNMVLRQLLFLEKPGHLIVSAVEHPSVLETANWLSRKKNLDLSILPVDQTGKVKPETLEASIQPNSCMVSVMAANNETGTIQPFREMARIARNAGVDFHSDCVQYAGKLDLNLASSGLDYATLTAHKMGGPKGIGLLYIREGSQLFPLISGGGQERSLRAGTENVALACAFAESLDWFSSHRSKMENQWLSYRKHLLQQLQDLEIFFLLGDPETNLPNTLNLGFRGISAESLLICLDLDGIAVSTGSACSSGALEASHVLLAMGCSHQEAKSSLRISMGWNTTEEEIDQLANRLVHH</sequence>
<dbReference type="InterPro" id="IPR000192">
    <property type="entry name" value="Aminotrans_V_dom"/>
</dbReference>
<dbReference type="PANTHER" id="PTHR11601:SF34">
    <property type="entry name" value="CYSTEINE DESULFURASE"/>
    <property type="match status" value="1"/>
</dbReference>
<dbReference type="GO" id="GO:0051536">
    <property type="term" value="F:iron-sulfur cluster binding"/>
    <property type="evidence" value="ECO:0007669"/>
    <property type="project" value="UniProtKB-KW"/>
</dbReference>
<dbReference type="EMBL" id="UINC01089771">
    <property type="protein sequence ID" value="SVC41131.1"/>
    <property type="molecule type" value="Genomic_DNA"/>
</dbReference>
<evidence type="ECO:0000256" key="4">
    <source>
        <dbReference type="ARBA" id="ARBA00022679"/>
    </source>
</evidence>
<dbReference type="Gene3D" id="3.40.640.10">
    <property type="entry name" value="Type I PLP-dependent aspartate aminotransferase-like (Major domain)"/>
    <property type="match status" value="1"/>
</dbReference>
<proteinExistence type="inferred from homology"/>
<dbReference type="Pfam" id="PF00266">
    <property type="entry name" value="Aminotran_5"/>
    <property type="match status" value="1"/>
</dbReference>
<evidence type="ECO:0000256" key="8">
    <source>
        <dbReference type="ARBA" id="ARBA00023014"/>
    </source>
</evidence>
<keyword evidence="5" id="KW-0479">Metal-binding</keyword>
<evidence type="ECO:0000313" key="10">
    <source>
        <dbReference type="EMBL" id="SVC41131.1"/>
    </source>
</evidence>
<evidence type="ECO:0000256" key="3">
    <source>
        <dbReference type="ARBA" id="ARBA00012239"/>
    </source>
</evidence>
<organism evidence="10">
    <name type="scientific">marine metagenome</name>
    <dbReference type="NCBI Taxonomy" id="408172"/>
    <lineage>
        <taxon>unclassified sequences</taxon>
        <taxon>metagenomes</taxon>
        <taxon>ecological metagenomes</taxon>
    </lineage>
</organism>
<dbReference type="PANTHER" id="PTHR11601">
    <property type="entry name" value="CYSTEINE DESULFURYLASE FAMILY MEMBER"/>
    <property type="match status" value="1"/>
</dbReference>
<comment type="similarity">
    <text evidence="2">Belongs to the class-V pyridoxal-phosphate-dependent aminotransferase family. NifS/IscS subfamily.</text>
</comment>
<gene>
    <name evidence="10" type="ORF">METZ01_LOCUS293985</name>
</gene>
<dbReference type="Gene3D" id="3.90.1150.10">
    <property type="entry name" value="Aspartate Aminotransferase, domain 1"/>
    <property type="match status" value="1"/>
</dbReference>
<dbReference type="InterPro" id="IPR015422">
    <property type="entry name" value="PyrdxlP-dep_Trfase_small"/>
</dbReference>
<evidence type="ECO:0000256" key="7">
    <source>
        <dbReference type="ARBA" id="ARBA00023004"/>
    </source>
</evidence>
<evidence type="ECO:0000256" key="5">
    <source>
        <dbReference type="ARBA" id="ARBA00022723"/>
    </source>
</evidence>
<name>A0A382M1U6_9ZZZZ</name>
<dbReference type="InterPro" id="IPR016454">
    <property type="entry name" value="Cysteine_dSase"/>
</dbReference>
<dbReference type="GO" id="GO:0046872">
    <property type="term" value="F:metal ion binding"/>
    <property type="evidence" value="ECO:0007669"/>
    <property type="project" value="UniProtKB-KW"/>
</dbReference>
<evidence type="ECO:0000256" key="1">
    <source>
        <dbReference type="ARBA" id="ARBA00001933"/>
    </source>
</evidence>
<dbReference type="PROSITE" id="PS00595">
    <property type="entry name" value="AA_TRANSFER_CLASS_5"/>
    <property type="match status" value="1"/>
</dbReference>
<dbReference type="Gene3D" id="1.10.260.50">
    <property type="match status" value="1"/>
</dbReference>
<reference evidence="10" key="1">
    <citation type="submission" date="2018-05" db="EMBL/GenBank/DDBJ databases">
        <authorList>
            <person name="Lanie J.A."/>
            <person name="Ng W.-L."/>
            <person name="Kazmierczak K.M."/>
            <person name="Andrzejewski T.M."/>
            <person name="Davidsen T.M."/>
            <person name="Wayne K.J."/>
            <person name="Tettelin H."/>
            <person name="Glass J.I."/>
            <person name="Rusch D."/>
            <person name="Podicherti R."/>
            <person name="Tsui H.-C.T."/>
            <person name="Winkler M.E."/>
        </authorList>
    </citation>
    <scope>NUCLEOTIDE SEQUENCE</scope>
</reference>
<feature type="domain" description="Aminotransferase class V" evidence="9">
    <location>
        <begin position="2"/>
        <end position="362"/>
    </location>
</feature>
<feature type="non-terminal residue" evidence="10">
    <location>
        <position position="369"/>
    </location>
</feature>
<keyword evidence="4" id="KW-0808">Transferase</keyword>